<dbReference type="KEGG" id="tcy:Thicy_0003"/>
<proteinExistence type="predicted"/>
<name>F6DB39_THICA</name>
<dbReference type="GO" id="GO:0046872">
    <property type="term" value="F:metal ion binding"/>
    <property type="evidence" value="ECO:0007669"/>
    <property type="project" value="UniProtKB-KW"/>
</dbReference>
<dbReference type="InterPro" id="IPR009056">
    <property type="entry name" value="Cyt_c-like_dom"/>
</dbReference>
<evidence type="ECO:0000256" key="3">
    <source>
        <dbReference type="ARBA" id="ARBA00023004"/>
    </source>
</evidence>
<keyword evidence="1 4" id="KW-0349">Heme</keyword>
<evidence type="ECO:0000256" key="4">
    <source>
        <dbReference type="PROSITE-ProRule" id="PRU00433"/>
    </source>
</evidence>
<dbReference type="GO" id="GO:0020037">
    <property type="term" value="F:heme binding"/>
    <property type="evidence" value="ECO:0007669"/>
    <property type="project" value="InterPro"/>
</dbReference>
<sequence length="101" mass="11107">MNKKLLPLAGLLIGLFVIPSAHAVDRGELLANSCFSCHGYDGRLDNAEIIPLANYPASLIISQMKAYRDGTRQGTIMNRHARGYTDEEIELMANYIGLQGQ</sequence>
<dbReference type="Pfam" id="PF00034">
    <property type="entry name" value="Cytochrom_C"/>
    <property type="match status" value="1"/>
</dbReference>
<dbReference type="GO" id="GO:0009055">
    <property type="term" value="F:electron transfer activity"/>
    <property type="evidence" value="ECO:0007669"/>
    <property type="project" value="InterPro"/>
</dbReference>
<evidence type="ECO:0000259" key="6">
    <source>
        <dbReference type="PROSITE" id="PS51007"/>
    </source>
</evidence>
<dbReference type="eggNOG" id="COG2863">
    <property type="taxonomic scope" value="Bacteria"/>
</dbReference>
<keyword evidence="8" id="KW-1185">Reference proteome</keyword>
<organism evidence="7 8">
    <name type="scientific">Thiomicrospira cyclica (strain DSM 14477 / JCM 11371 / ALM1)</name>
    <name type="common">Thioalkalimicrobium cyclicum</name>
    <dbReference type="NCBI Taxonomy" id="717773"/>
    <lineage>
        <taxon>Bacteria</taxon>
        <taxon>Pseudomonadati</taxon>
        <taxon>Pseudomonadota</taxon>
        <taxon>Gammaproteobacteria</taxon>
        <taxon>Thiotrichales</taxon>
        <taxon>Piscirickettsiaceae</taxon>
        <taxon>Thiomicrospira</taxon>
    </lineage>
</organism>
<evidence type="ECO:0000256" key="5">
    <source>
        <dbReference type="SAM" id="SignalP"/>
    </source>
</evidence>
<dbReference type="HOGENOM" id="CLU_128253_2_2_6"/>
<dbReference type="PROSITE" id="PS51007">
    <property type="entry name" value="CYTC"/>
    <property type="match status" value="1"/>
</dbReference>
<keyword evidence="5" id="KW-0732">Signal</keyword>
<protein>
    <recommendedName>
        <fullName evidence="6">Cytochrome c domain-containing protein</fullName>
    </recommendedName>
</protein>
<keyword evidence="3 4" id="KW-0408">Iron</keyword>
<evidence type="ECO:0000313" key="7">
    <source>
        <dbReference type="EMBL" id="AEG30779.1"/>
    </source>
</evidence>
<reference evidence="7 8" key="1">
    <citation type="submission" date="2011-05" db="EMBL/GenBank/DDBJ databases">
        <title>Complete sequence of Thioalkalimicrobium cyclicum ALM1.</title>
        <authorList>
            <consortium name="US DOE Joint Genome Institute"/>
            <person name="Lucas S."/>
            <person name="Han J."/>
            <person name="Lapidus A."/>
            <person name="Cheng J.-F."/>
            <person name="Goodwin L."/>
            <person name="Pitluck S."/>
            <person name="Peters L."/>
            <person name="Mikhailova N."/>
            <person name="Davenport K."/>
            <person name="Han C."/>
            <person name="Tapia R."/>
            <person name="Land M."/>
            <person name="Hauser L."/>
            <person name="Kyrpides N."/>
            <person name="Ivanova N."/>
            <person name="Pagani I."/>
            <person name="Kappler U."/>
            <person name="Woyke T."/>
        </authorList>
    </citation>
    <scope>NUCLEOTIDE SEQUENCE [LARGE SCALE GENOMIC DNA]</scope>
    <source>
        <strain evidence="8">DSM 14477 / JCM 11371 / ALM1</strain>
    </source>
</reference>
<dbReference type="STRING" id="717773.Thicy_0003"/>
<feature type="chain" id="PRO_5003334750" description="Cytochrome c domain-containing protein" evidence="5">
    <location>
        <begin position="24"/>
        <end position="101"/>
    </location>
</feature>
<dbReference type="RefSeq" id="WP_013834568.1">
    <property type="nucleotide sequence ID" value="NC_015581.1"/>
</dbReference>
<evidence type="ECO:0000256" key="2">
    <source>
        <dbReference type="ARBA" id="ARBA00022723"/>
    </source>
</evidence>
<dbReference type="AlphaFoldDB" id="F6DB39"/>
<evidence type="ECO:0000256" key="1">
    <source>
        <dbReference type="ARBA" id="ARBA00022617"/>
    </source>
</evidence>
<keyword evidence="2 4" id="KW-0479">Metal-binding</keyword>
<feature type="signal peptide" evidence="5">
    <location>
        <begin position="1"/>
        <end position="23"/>
    </location>
</feature>
<gene>
    <name evidence="7" type="ordered locus">Thicy_0003</name>
</gene>
<feature type="domain" description="Cytochrome c" evidence="6">
    <location>
        <begin position="22"/>
        <end position="100"/>
    </location>
</feature>
<dbReference type="SUPFAM" id="SSF46626">
    <property type="entry name" value="Cytochrome c"/>
    <property type="match status" value="1"/>
</dbReference>
<dbReference type="InterPro" id="IPR036909">
    <property type="entry name" value="Cyt_c-like_dom_sf"/>
</dbReference>
<evidence type="ECO:0000313" key="8">
    <source>
        <dbReference type="Proteomes" id="UP000009232"/>
    </source>
</evidence>
<dbReference type="Proteomes" id="UP000009232">
    <property type="component" value="Chromosome"/>
</dbReference>
<dbReference type="EMBL" id="CP002776">
    <property type="protein sequence ID" value="AEG30779.1"/>
    <property type="molecule type" value="Genomic_DNA"/>
</dbReference>
<dbReference type="OrthoDB" id="188778at2"/>
<dbReference type="Gene3D" id="1.10.760.10">
    <property type="entry name" value="Cytochrome c-like domain"/>
    <property type="match status" value="1"/>
</dbReference>
<accession>F6DB39</accession>